<dbReference type="RefSeq" id="WP_068752728.1">
    <property type="nucleotide sequence ID" value="NZ_MBQD01000026.1"/>
</dbReference>
<keyword evidence="2" id="KW-1133">Transmembrane helix</keyword>
<reference evidence="4" key="1">
    <citation type="submission" date="2016-07" db="EMBL/GenBank/DDBJ databases">
        <authorList>
            <person name="Florea S."/>
            <person name="Webb J.S."/>
            <person name="Jaromczyk J."/>
            <person name="Schardl C.L."/>
        </authorList>
    </citation>
    <scope>NUCLEOTIDE SEQUENCE [LARGE SCALE GENOMIC DNA]</scope>
    <source>
        <strain evidence="4">IPBSL-7</strain>
    </source>
</reference>
<protein>
    <recommendedName>
        <fullName evidence="5">F5/8 type C domain-containing protein</fullName>
    </recommendedName>
</protein>
<dbReference type="AlphaFoldDB" id="A0A1C0AHK4"/>
<keyword evidence="2" id="KW-0812">Transmembrane</keyword>
<keyword evidence="2" id="KW-0472">Membrane</keyword>
<dbReference type="NCBIfam" id="NF047619">
    <property type="entry name" value="NADase_discoid"/>
    <property type="match status" value="1"/>
</dbReference>
<evidence type="ECO:0000313" key="4">
    <source>
        <dbReference type="Proteomes" id="UP000093501"/>
    </source>
</evidence>
<feature type="region of interest" description="Disordered" evidence="1">
    <location>
        <begin position="1"/>
        <end position="22"/>
    </location>
</feature>
<evidence type="ECO:0000256" key="1">
    <source>
        <dbReference type="SAM" id="MobiDB-lite"/>
    </source>
</evidence>
<evidence type="ECO:0008006" key="5">
    <source>
        <dbReference type="Google" id="ProtNLM"/>
    </source>
</evidence>
<keyword evidence="4" id="KW-1185">Reference proteome</keyword>
<gene>
    <name evidence="3" type="ORF">BCR15_10080</name>
</gene>
<dbReference type="Gene3D" id="2.60.120.260">
    <property type="entry name" value="Galactose-binding domain-like"/>
    <property type="match status" value="1"/>
</dbReference>
<evidence type="ECO:0000256" key="2">
    <source>
        <dbReference type="SAM" id="Phobius"/>
    </source>
</evidence>
<feature type="compositionally biased region" description="Basic and acidic residues" evidence="1">
    <location>
        <begin position="1"/>
        <end position="10"/>
    </location>
</feature>
<dbReference type="Proteomes" id="UP000093501">
    <property type="component" value="Unassembled WGS sequence"/>
</dbReference>
<evidence type="ECO:0000313" key="3">
    <source>
        <dbReference type="EMBL" id="OCL31492.1"/>
    </source>
</evidence>
<feature type="transmembrane region" description="Helical" evidence="2">
    <location>
        <begin position="50"/>
        <end position="70"/>
    </location>
</feature>
<sequence length="252" mass="26443">MEQRVPDEYFRPAAESDDVRRDAAVPSLPGTAAVKAVAPGEVRDGLAPRAVATIAIVAVGLGFALGRFWLFAPDALPQSPGLAPASPSASATATPSPDALAPYDGPVAAVRAVAAEGRCVEGGIDADAQALIDGDDETIWRCRGRGVDEAATFTFPGPRPLVGLRLVNGNTVWTDRYLAERRIVGIRWTFADGSYFDQGLVANDRNPQEVRFPEVTTDQVTFQILEATVPGSGAPSADAVSISSLEFLGPAR</sequence>
<comment type="caution">
    <text evidence="3">The sequence shown here is derived from an EMBL/GenBank/DDBJ whole genome shotgun (WGS) entry which is preliminary data.</text>
</comment>
<dbReference type="EMBL" id="MBQD01000026">
    <property type="protein sequence ID" value="OCL31492.1"/>
    <property type="molecule type" value="Genomic_DNA"/>
</dbReference>
<organism evidence="3 4">
    <name type="scientific">Tessaracoccus lapidicaptus</name>
    <dbReference type="NCBI Taxonomy" id="1427523"/>
    <lineage>
        <taxon>Bacteria</taxon>
        <taxon>Bacillati</taxon>
        <taxon>Actinomycetota</taxon>
        <taxon>Actinomycetes</taxon>
        <taxon>Propionibacteriales</taxon>
        <taxon>Propionibacteriaceae</taxon>
        <taxon>Tessaracoccus</taxon>
    </lineage>
</organism>
<accession>A0A1C0AHK4</accession>
<name>A0A1C0AHK4_9ACTN</name>
<dbReference type="InterPro" id="IPR057561">
    <property type="entry name" value="NADase_transloc"/>
</dbReference>
<proteinExistence type="predicted"/>